<gene>
    <name evidence="2" type="ORF">I6E12_07560</name>
</gene>
<accession>A0ABS9CGV7</accession>
<dbReference type="Gene3D" id="3.40.630.30">
    <property type="match status" value="1"/>
</dbReference>
<evidence type="ECO:0000313" key="2">
    <source>
        <dbReference type="EMBL" id="MCF2563967.1"/>
    </source>
</evidence>
<sequence>MKQLPVITLRAMEPEDLEVLYTIENDRSLWDMGTSNVPYSRYSLRDYIVHASNDIYVDRQVRLVIENSEHQVVGLADLANFDPQHLRAELGLVVLRQYQRRGYAEAAVVQVLDYARHILHLHQLYVIIDQRNEAALQIFRKYCFIAGRTLKDWLFDGEKYHDASFFQRIL</sequence>
<dbReference type="Pfam" id="PF13302">
    <property type="entry name" value="Acetyltransf_3"/>
    <property type="match status" value="1"/>
</dbReference>
<dbReference type="Proteomes" id="UP001200470">
    <property type="component" value="Unassembled WGS sequence"/>
</dbReference>
<dbReference type="RefSeq" id="WP_094390760.1">
    <property type="nucleotide sequence ID" value="NZ_JADYTN010000014.1"/>
</dbReference>
<keyword evidence="3" id="KW-1185">Reference proteome</keyword>
<proteinExistence type="predicted"/>
<dbReference type="InterPro" id="IPR000182">
    <property type="entry name" value="GNAT_dom"/>
</dbReference>
<feature type="domain" description="N-acetyltransferase" evidence="1">
    <location>
        <begin position="7"/>
        <end position="170"/>
    </location>
</feature>
<dbReference type="InterPro" id="IPR016181">
    <property type="entry name" value="Acyl_CoA_acyltransferase"/>
</dbReference>
<name>A0ABS9CGV7_9BACT</name>
<comment type="caution">
    <text evidence="2">The sequence shown here is derived from an EMBL/GenBank/DDBJ whole genome shotgun (WGS) entry which is preliminary data.</text>
</comment>
<evidence type="ECO:0000313" key="3">
    <source>
        <dbReference type="Proteomes" id="UP001200470"/>
    </source>
</evidence>
<organism evidence="2 3">
    <name type="scientific">Xylanibacter brevis</name>
    <dbReference type="NCBI Taxonomy" id="83231"/>
    <lineage>
        <taxon>Bacteria</taxon>
        <taxon>Pseudomonadati</taxon>
        <taxon>Bacteroidota</taxon>
        <taxon>Bacteroidia</taxon>
        <taxon>Bacteroidales</taxon>
        <taxon>Prevotellaceae</taxon>
        <taxon>Xylanibacter</taxon>
    </lineage>
</organism>
<reference evidence="2 3" key="1">
    <citation type="submission" date="2020-12" db="EMBL/GenBank/DDBJ databases">
        <title>Whole genome sequences of gut porcine anaerobes.</title>
        <authorList>
            <person name="Kubasova T."/>
            <person name="Jahodarova E."/>
            <person name="Rychlik I."/>
        </authorList>
    </citation>
    <scope>NUCLEOTIDE SEQUENCE [LARGE SCALE GENOMIC DNA]</scope>
    <source>
        <strain evidence="2 3">An925</strain>
    </source>
</reference>
<dbReference type="PANTHER" id="PTHR43415:SF3">
    <property type="entry name" value="GNAT-FAMILY ACETYLTRANSFERASE"/>
    <property type="match status" value="1"/>
</dbReference>
<dbReference type="PANTHER" id="PTHR43415">
    <property type="entry name" value="SPERMIDINE N(1)-ACETYLTRANSFERASE"/>
    <property type="match status" value="1"/>
</dbReference>
<evidence type="ECO:0000259" key="1">
    <source>
        <dbReference type="PROSITE" id="PS51186"/>
    </source>
</evidence>
<dbReference type="PROSITE" id="PS51186">
    <property type="entry name" value="GNAT"/>
    <property type="match status" value="1"/>
</dbReference>
<dbReference type="SUPFAM" id="SSF55729">
    <property type="entry name" value="Acyl-CoA N-acyltransferases (Nat)"/>
    <property type="match status" value="1"/>
</dbReference>
<dbReference type="CDD" id="cd04301">
    <property type="entry name" value="NAT_SF"/>
    <property type="match status" value="1"/>
</dbReference>
<dbReference type="EMBL" id="JADYTN010000014">
    <property type="protein sequence ID" value="MCF2563967.1"/>
    <property type="molecule type" value="Genomic_DNA"/>
</dbReference>
<protein>
    <submittedName>
        <fullName evidence="2">GNAT family N-acetyltransferase</fullName>
    </submittedName>
</protein>